<evidence type="ECO:0000256" key="6">
    <source>
        <dbReference type="ARBA" id="ARBA00022692"/>
    </source>
</evidence>
<dbReference type="GO" id="GO:0005886">
    <property type="term" value="C:plasma membrane"/>
    <property type="evidence" value="ECO:0007669"/>
    <property type="project" value="UniProtKB-SubCell"/>
</dbReference>
<keyword evidence="3 12" id="KW-0813">Transport</keyword>
<comment type="subcellular location">
    <subcellularLocation>
        <location evidence="1">Cell inner membrane</location>
        <topology evidence="1">Multi-pass membrane protein</topology>
    </subcellularLocation>
    <subcellularLocation>
        <location evidence="12">Cell membrane</location>
        <topology evidence="12">Multi-pass membrane protein</topology>
    </subcellularLocation>
</comment>
<dbReference type="InterPro" id="IPR013766">
    <property type="entry name" value="Thioredoxin_domain"/>
</dbReference>
<dbReference type="InterPro" id="IPR023171">
    <property type="entry name" value="Na/H_antiporter_dom_sf"/>
</dbReference>
<reference evidence="15 16" key="1">
    <citation type="submission" date="2019-07" db="EMBL/GenBank/DDBJ databases">
        <title>Whole genome shotgun sequence of Actinotalea fermentans NBRC 105374.</title>
        <authorList>
            <person name="Hosoyama A."/>
            <person name="Uohara A."/>
            <person name="Ohji S."/>
            <person name="Ichikawa N."/>
        </authorList>
    </citation>
    <scope>NUCLEOTIDE SEQUENCE [LARGE SCALE GENOMIC DNA]</scope>
    <source>
        <strain evidence="15 16">NBRC 105374</strain>
    </source>
</reference>
<evidence type="ECO:0000256" key="10">
    <source>
        <dbReference type="ARBA" id="ARBA00023136"/>
    </source>
</evidence>
<dbReference type="PANTHER" id="PTHR30341:SF0">
    <property type="entry name" value="NA(+)_H(+) ANTIPORTER NHAA"/>
    <property type="match status" value="1"/>
</dbReference>
<keyword evidence="11 12" id="KW-0739">Sodium transport</keyword>
<accession>A0A511YX46</accession>
<evidence type="ECO:0000313" key="16">
    <source>
        <dbReference type="Proteomes" id="UP000321484"/>
    </source>
</evidence>
<evidence type="ECO:0000256" key="3">
    <source>
        <dbReference type="ARBA" id="ARBA00022448"/>
    </source>
</evidence>
<dbReference type="AlphaFoldDB" id="A0A511YX46"/>
<feature type="transmembrane region" description="Helical" evidence="12">
    <location>
        <begin position="346"/>
        <end position="369"/>
    </location>
</feature>
<dbReference type="EMBL" id="BJYK01000004">
    <property type="protein sequence ID" value="GEN79775.1"/>
    <property type="molecule type" value="Genomic_DNA"/>
</dbReference>
<evidence type="ECO:0000256" key="7">
    <source>
        <dbReference type="ARBA" id="ARBA00022989"/>
    </source>
</evidence>
<keyword evidence="5 12" id="KW-1003">Cell membrane</keyword>
<evidence type="ECO:0000313" key="15">
    <source>
        <dbReference type="EMBL" id="GEN79775.1"/>
    </source>
</evidence>
<comment type="similarity">
    <text evidence="2">In the N-terminal section; belongs to the NhaA Na(+)/H(+) (TC 2.A.33) antiporter family.</text>
</comment>
<dbReference type="InterPro" id="IPR004670">
    <property type="entry name" value="NhaA"/>
</dbReference>
<dbReference type="NCBIfam" id="TIGR00773">
    <property type="entry name" value="NhaA"/>
    <property type="match status" value="1"/>
</dbReference>
<keyword evidence="7 12" id="KW-1133">Transmembrane helix</keyword>
<feature type="transmembrane region" description="Helical" evidence="12">
    <location>
        <begin position="114"/>
        <end position="134"/>
    </location>
</feature>
<evidence type="ECO:0000256" key="9">
    <source>
        <dbReference type="ARBA" id="ARBA00023065"/>
    </source>
</evidence>
<dbReference type="PANTHER" id="PTHR30341">
    <property type="entry name" value="SODIUM ION/PROTON ANTIPORTER NHAA-RELATED"/>
    <property type="match status" value="1"/>
</dbReference>
<feature type="domain" description="Thioredoxin" evidence="14">
    <location>
        <begin position="439"/>
        <end position="620"/>
    </location>
</feature>
<evidence type="ECO:0000256" key="4">
    <source>
        <dbReference type="ARBA" id="ARBA00022449"/>
    </source>
</evidence>
<dbReference type="GO" id="GO:0006885">
    <property type="term" value="P:regulation of pH"/>
    <property type="evidence" value="ECO:0007669"/>
    <property type="project" value="UniProtKB-UniRule"/>
</dbReference>
<evidence type="ECO:0000256" key="12">
    <source>
        <dbReference type="HAMAP-Rule" id="MF_01844"/>
    </source>
</evidence>
<feature type="transmembrane region" description="Helical" evidence="12">
    <location>
        <begin position="199"/>
        <end position="217"/>
    </location>
</feature>
<keyword evidence="10 12" id="KW-0472">Membrane</keyword>
<evidence type="ECO:0000256" key="1">
    <source>
        <dbReference type="ARBA" id="ARBA00004429"/>
    </source>
</evidence>
<sequence length="649" mass="68046">MSWGAWRGRSKGERVALVAQVSQPLRRYLGTEAAGAALLLAATVLALAWANSPWSWAYQGLLTTPVAMTVGGDGLDMDLHHWVNEGLMTVFFFVVGLEVRRELALGELTDRRRVLVPAVAGLAGLLVPAALYLAVNGGGGDAAAGWGVVIGTDTAFLLGALAVVGPRLSTQLRLFLLTMSVADDILAVTVIGVAYSDALHVPSLVVAVACLGVLVALGRAGVWQASPYVAVVLVLWLSTLRSGLHASIAGMLSGLLVPALAARRDLVEDAARAAKAFRQSPLPSVGRTAQRGIVRAVSVNERLQEVLHPWTSYVVVPLFALANAGVDLRDGVLADALRSPVTWGVVLGLVVGKLVGISVGTFGAVRLGLGRLPQGVGPGQVVGGAALSGIGFTVSLLIAELAFGESELRDQATVGILLAAVLATALGWLVFRLAARFRGERTAELPRVLAHPVDPERDHIHGDPDAPLTVVEYLDFECPFCAKVTGVAQALRAHFGDDLRYVVRHLPLPDVHPHAELAAHAAEAAGRQGRFFEMSALLFGNQDRLELEHLVGYATELDLDVDAFLADLADDETAARVREDVAGAEASGARGTPTFFLGGERHVGAYDAASLIARLEELRAGAPATRPAPAPEPEPVNVPNAGNAAPRQS</sequence>
<feature type="transmembrane region" description="Helical" evidence="12">
    <location>
        <begin position="381"/>
        <end position="399"/>
    </location>
</feature>
<evidence type="ECO:0000259" key="14">
    <source>
        <dbReference type="PROSITE" id="PS51352"/>
    </source>
</evidence>
<keyword evidence="8 12" id="KW-0915">Sodium</keyword>
<evidence type="ECO:0000256" key="11">
    <source>
        <dbReference type="ARBA" id="ARBA00023201"/>
    </source>
</evidence>
<keyword evidence="4 12" id="KW-0050">Antiport</keyword>
<feature type="compositionally biased region" description="Pro residues" evidence="13">
    <location>
        <begin position="626"/>
        <end position="636"/>
    </location>
</feature>
<dbReference type="Proteomes" id="UP000321484">
    <property type="component" value="Unassembled WGS sequence"/>
</dbReference>
<feature type="transmembrane region" description="Helical" evidence="12">
    <location>
        <begin position="33"/>
        <end position="50"/>
    </location>
</feature>
<protein>
    <recommendedName>
        <fullName evidence="12">Na(+)/H(+) antiporter NhaA</fullName>
    </recommendedName>
    <alternativeName>
        <fullName evidence="12">Sodium/proton antiporter NhaA</fullName>
    </alternativeName>
</protein>
<dbReference type="InterPro" id="IPR012336">
    <property type="entry name" value="Thioredoxin-like_fold"/>
</dbReference>
<comment type="similarity">
    <text evidence="12">Belongs to the NhaA Na(+)/H(+) (TC 2.A.33) antiporter family.</text>
</comment>
<dbReference type="InterPro" id="IPR036249">
    <property type="entry name" value="Thioredoxin-like_sf"/>
</dbReference>
<feature type="transmembrane region" description="Helical" evidence="12">
    <location>
        <begin position="146"/>
        <end position="165"/>
    </location>
</feature>
<gene>
    <name evidence="15" type="primary">nhaA2</name>
    <name evidence="12" type="synonym">nhaA</name>
    <name evidence="15" type="ORF">AFE02nite_15090</name>
</gene>
<dbReference type="Pfam" id="PF13462">
    <property type="entry name" value="Thioredoxin_4"/>
    <property type="match status" value="1"/>
</dbReference>
<dbReference type="Gene3D" id="3.40.30.10">
    <property type="entry name" value="Glutaredoxin"/>
    <property type="match status" value="1"/>
</dbReference>
<organism evidence="15 16">
    <name type="scientific">Actinotalea fermentans</name>
    <dbReference type="NCBI Taxonomy" id="43671"/>
    <lineage>
        <taxon>Bacteria</taxon>
        <taxon>Bacillati</taxon>
        <taxon>Actinomycetota</taxon>
        <taxon>Actinomycetes</taxon>
        <taxon>Micrococcales</taxon>
        <taxon>Cellulomonadaceae</taxon>
        <taxon>Actinotalea</taxon>
    </lineage>
</organism>
<keyword evidence="16" id="KW-1185">Reference proteome</keyword>
<evidence type="ECO:0000256" key="5">
    <source>
        <dbReference type="ARBA" id="ARBA00022475"/>
    </source>
</evidence>
<evidence type="ECO:0000256" key="13">
    <source>
        <dbReference type="SAM" id="MobiDB-lite"/>
    </source>
</evidence>
<feature type="region of interest" description="Disordered" evidence="13">
    <location>
        <begin position="622"/>
        <end position="649"/>
    </location>
</feature>
<feature type="compositionally biased region" description="Low complexity" evidence="13">
    <location>
        <begin position="637"/>
        <end position="649"/>
    </location>
</feature>
<proteinExistence type="inferred from homology"/>
<dbReference type="SUPFAM" id="SSF52833">
    <property type="entry name" value="Thioredoxin-like"/>
    <property type="match status" value="1"/>
</dbReference>
<feature type="transmembrane region" description="Helical" evidence="12">
    <location>
        <begin position="411"/>
        <end position="431"/>
    </location>
</feature>
<dbReference type="Pfam" id="PF06965">
    <property type="entry name" value="Na_H_antiport_1"/>
    <property type="match status" value="1"/>
</dbReference>
<dbReference type="HAMAP" id="MF_01844">
    <property type="entry name" value="NhaA"/>
    <property type="match status" value="1"/>
</dbReference>
<feature type="transmembrane region" description="Helical" evidence="12">
    <location>
        <begin position="172"/>
        <end position="193"/>
    </location>
</feature>
<comment type="caution">
    <text evidence="15">The sequence shown here is derived from an EMBL/GenBank/DDBJ whole genome shotgun (WGS) entry which is preliminary data.</text>
</comment>
<keyword evidence="6 12" id="KW-0812">Transmembrane</keyword>
<keyword evidence="9 12" id="KW-0406">Ion transport</keyword>
<dbReference type="PROSITE" id="PS51352">
    <property type="entry name" value="THIOREDOXIN_2"/>
    <property type="match status" value="1"/>
</dbReference>
<dbReference type="GO" id="GO:0015385">
    <property type="term" value="F:sodium:proton antiporter activity"/>
    <property type="evidence" value="ECO:0007669"/>
    <property type="project" value="UniProtKB-UniRule"/>
</dbReference>
<comment type="function">
    <text evidence="12">Na(+)/H(+) antiporter that extrudes sodium in exchange for external protons.</text>
</comment>
<evidence type="ECO:0000256" key="8">
    <source>
        <dbReference type="ARBA" id="ARBA00023053"/>
    </source>
</evidence>
<feature type="transmembrane region" description="Helical" evidence="12">
    <location>
        <begin position="244"/>
        <end position="262"/>
    </location>
</feature>
<evidence type="ECO:0000256" key="2">
    <source>
        <dbReference type="ARBA" id="ARBA00007006"/>
    </source>
</evidence>
<name>A0A511YX46_9CELL</name>
<comment type="catalytic activity">
    <reaction evidence="12">
        <text>Na(+)(in) + 2 H(+)(out) = Na(+)(out) + 2 H(+)(in)</text>
        <dbReference type="Rhea" id="RHEA:29251"/>
        <dbReference type="ChEBI" id="CHEBI:15378"/>
        <dbReference type="ChEBI" id="CHEBI:29101"/>
    </reaction>
</comment>
<dbReference type="Gene3D" id="1.20.1530.10">
    <property type="entry name" value="Na+/H+ antiporter like domain"/>
    <property type="match status" value="1"/>
</dbReference>